<gene>
    <name evidence="4" type="ORF">HP555_11025</name>
</gene>
<feature type="coiled-coil region" evidence="1">
    <location>
        <begin position="354"/>
        <end position="507"/>
    </location>
</feature>
<reference evidence="4 5" key="1">
    <citation type="submission" date="2020-05" db="EMBL/GenBank/DDBJ databases">
        <title>Complete genome of Desulfobulbus oligotrophicus.</title>
        <authorList>
            <person name="Podar M."/>
        </authorList>
    </citation>
    <scope>NUCLEOTIDE SEQUENCE [LARGE SCALE GENOMIC DNA]</scope>
    <source>
        <strain evidence="4 5">Prop6</strain>
    </source>
</reference>
<dbReference type="EMBL" id="CP054140">
    <property type="protein sequence ID" value="QQG66362.1"/>
    <property type="molecule type" value="Genomic_DNA"/>
</dbReference>
<evidence type="ECO:0000313" key="5">
    <source>
        <dbReference type="Proteomes" id="UP000596092"/>
    </source>
</evidence>
<evidence type="ECO:0000259" key="3">
    <source>
        <dbReference type="Pfam" id="PF20155"/>
    </source>
</evidence>
<dbReference type="NCBIfam" id="TIGR02675">
    <property type="entry name" value="tape_meas_nterm"/>
    <property type="match status" value="1"/>
</dbReference>
<proteinExistence type="predicted"/>
<sequence>MRRAAIAAFSIKAIRGYAAGFVQTADAMRAMDQRLLLTARNTNDYAAAQKTVVEIARDAHQGLGEVAQLYTRMAQATANLNVSQKDLAEVTRTVALATALSGSSAQEAAAGLLQFSQAMGANRLQGDELRSVLENMPILTKVFVDAAGGSIARLREMATAGELTTEWMINAIKAGRDTIEAQAKAMPVTVGAAMADLRNEASIYIASVNQSTGATDKLAAAIKWLGTHLDTVAQGGFLALSAALSYLVGRGLSAATAAISGFIGKLAVTPVVASAATAAVSANARALTSYGAAASIATAQTAANTAAQTAATAAQTAAGTVMSRLPGALLGLVNPITAVTTVLGLGAAAWLTWGRSADNELAKAKGRVAELQRTNQMLKELSDPSLRLQATSRNITAARAEVAKLEKDLADAVAEPSGIPFDNTIGRTARQLEEARKDLKDNEQEHAEIQENIRLTTEQRGAKQIAVEMSVTDEIRKQNEERRKLTASKLENDLAEIEKKRQAELKSIESRFQGEDGVRVRQAVNARFDAEAAKAREGAAEKSAKKGDAAARKAEAEAKRRERELLKEQKIQSKIDAETLRAESEKRILALEGEKLGAERLGSELERAEALLEINRKIAAERIALKEQEARLIADDPNKTQADLLRAQSEITRERISALQQEHTDLASVASAGLADIEQAWRRGTGSVEAYRQAVQEALAAGVILEEEARDRMIASGDDMGAALSLGMQRARERMQTDAEMMIQIGTELGDRISDGLVSAWDSWIQGTASAKEALIDFARSTISWLSQVILKQMLMNALMGAPGTTGGGLLGMLGMATGGTVQALASGGSVRGWSPSRTADNITIRATAGEFMQPVRAVDYYGLNFMERIRRLELPRDIAHALAGGTVPSVPSGYRLAQGGMPEAGPQTTVKAGDTKLRVINVLDKNMVGDFLRTADGETAIINMIRRNGATIRTLIGG</sequence>
<evidence type="ECO:0000256" key="1">
    <source>
        <dbReference type="SAM" id="Coils"/>
    </source>
</evidence>
<feature type="region of interest" description="Disordered" evidence="2">
    <location>
        <begin position="535"/>
        <end position="556"/>
    </location>
</feature>
<keyword evidence="5" id="KW-1185">Reference proteome</keyword>
<protein>
    <submittedName>
        <fullName evidence="4">Tape measure protein</fullName>
    </submittedName>
</protein>
<keyword evidence="1" id="KW-0175">Coiled coil</keyword>
<evidence type="ECO:0000313" key="4">
    <source>
        <dbReference type="EMBL" id="QQG66362.1"/>
    </source>
</evidence>
<evidence type="ECO:0000256" key="2">
    <source>
        <dbReference type="SAM" id="MobiDB-lite"/>
    </source>
</evidence>
<dbReference type="KEGG" id="dog:HP555_11025"/>
<name>A0A7T5VEM0_9BACT</name>
<organism evidence="4 5">
    <name type="scientific">Desulfobulbus oligotrophicus</name>
    <dbReference type="NCBI Taxonomy" id="1909699"/>
    <lineage>
        <taxon>Bacteria</taxon>
        <taxon>Pseudomonadati</taxon>
        <taxon>Thermodesulfobacteriota</taxon>
        <taxon>Desulfobulbia</taxon>
        <taxon>Desulfobulbales</taxon>
        <taxon>Desulfobulbaceae</taxon>
        <taxon>Desulfobulbus</taxon>
    </lineage>
</organism>
<dbReference type="Pfam" id="PF20155">
    <property type="entry name" value="TMP_3"/>
    <property type="match status" value="1"/>
</dbReference>
<dbReference type="InterPro" id="IPR013491">
    <property type="entry name" value="Tape_meas_N"/>
</dbReference>
<accession>A0A7T5VEM0</accession>
<feature type="domain" description="Tape measure protein N-terminal" evidence="3">
    <location>
        <begin position="20"/>
        <end position="210"/>
    </location>
</feature>
<feature type="coiled-coil region" evidence="1">
    <location>
        <begin position="611"/>
        <end position="662"/>
    </location>
</feature>
<dbReference type="AlphaFoldDB" id="A0A7T5VEM0"/>
<dbReference type="RefSeq" id="WP_199262451.1">
    <property type="nucleotide sequence ID" value="NZ_CP054140.1"/>
</dbReference>
<dbReference type="Proteomes" id="UP000596092">
    <property type="component" value="Chromosome"/>
</dbReference>